<evidence type="ECO:0000313" key="2">
    <source>
        <dbReference type="Proteomes" id="UP001199044"/>
    </source>
</evidence>
<dbReference type="EMBL" id="JAIWIU010000092">
    <property type="protein sequence ID" value="MCA2017168.1"/>
    <property type="molecule type" value="Genomic_DNA"/>
</dbReference>
<comment type="caution">
    <text evidence="1">The sequence shown here is derived from an EMBL/GenBank/DDBJ whole genome shotgun (WGS) entry which is preliminary data.</text>
</comment>
<evidence type="ECO:0000313" key="1">
    <source>
        <dbReference type="EMBL" id="MCA2017168.1"/>
    </source>
</evidence>
<gene>
    <name evidence="1" type="ORF">LDJ79_13660</name>
</gene>
<name>A0ABS7YNA4_9VIBR</name>
<reference evidence="2" key="1">
    <citation type="submission" date="2023-07" db="EMBL/GenBank/DDBJ databases">
        <title>Molecular identification of indigenous halophilic bacteria isolated from red sea cost, biodegradation of synthetic dyes and assessment of degraded metabolite toxicity.</title>
        <authorList>
            <person name="Chaieb K."/>
            <person name="Altayb H.N."/>
        </authorList>
    </citation>
    <scope>NUCLEOTIDE SEQUENCE [LARGE SCALE GENOMIC DNA]</scope>
    <source>
        <strain evidence="2">K20</strain>
    </source>
</reference>
<protein>
    <submittedName>
        <fullName evidence="1">Uncharacterized protein</fullName>
    </submittedName>
</protein>
<keyword evidence="2" id="KW-1185">Reference proteome</keyword>
<dbReference type="RefSeq" id="WP_225250964.1">
    <property type="nucleotide sequence ID" value="NZ_JAIWIU010000092.1"/>
</dbReference>
<sequence>MSVSNPDSSDSKINIINSGEDISINCINPLELSIQFDEHHILLSVKTLQVFKQASLLEFNPILKFVSSNDYMSLGEFNTNIELNLKLSLKRPAIFGF</sequence>
<proteinExistence type="predicted"/>
<dbReference type="Proteomes" id="UP001199044">
    <property type="component" value="Unassembled WGS sequence"/>
</dbReference>
<accession>A0ABS7YNA4</accession>
<organism evidence="1 2">
    <name type="scientific">Vibrio tritonius</name>
    <dbReference type="NCBI Taxonomy" id="1435069"/>
    <lineage>
        <taxon>Bacteria</taxon>
        <taxon>Pseudomonadati</taxon>
        <taxon>Pseudomonadota</taxon>
        <taxon>Gammaproteobacteria</taxon>
        <taxon>Vibrionales</taxon>
        <taxon>Vibrionaceae</taxon>
        <taxon>Vibrio</taxon>
    </lineage>
</organism>